<reference evidence="1" key="1">
    <citation type="submission" date="2014-11" db="EMBL/GenBank/DDBJ databases">
        <authorList>
            <person name="Amaro Gonzalez C."/>
        </authorList>
    </citation>
    <scope>NUCLEOTIDE SEQUENCE</scope>
</reference>
<accession>A0A0E9QC75</accession>
<evidence type="ECO:0000313" key="1">
    <source>
        <dbReference type="EMBL" id="JAH13703.1"/>
    </source>
</evidence>
<protein>
    <submittedName>
        <fullName evidence="1">Uncharacterized protein</fullName>
    </submittedName>
</protein>
<proteinExistence type="predicted"/>
<name>A0A0E9QC75_ANGAN</name>
<reference evidence="1" key="2">
    <citation type="journal article" date="2015" name="Fish Shellfish Immunol.">
        <title>Early steps in the European eel (Anguilla anguilla)-Vibrio vulnificus interaction in the gills: Role of the RtxA13 toxin.</title>
        <authorList>
            <person name="Callol A."/>
            <person name="Pajuelo D."/>
            <person name="Ebbesson L."/>
            <person name="Teles M."/>
            <person name="MacKenzie S."/>
            <person name="Amaro C."/>
        </authorList>
    </citation>
    <scope>NUCLEOTIDE SEQUENCE</scope>
</reference>
<organism evidence="1">
    <name type="scientific">Anguilla anguilla</name>
    <name type="common">European freshwater eel</name>
    <name type="synonym">Muraena anguilla</name>
    <dbReference type="NCBI Taxonomy" id="7936"/>
    <lineage>
        <taxon>Eukaryota</taxon>
        <taxon>Metazoa</taxon>
        <taxon>Chordata</taxon>
        <taxon>Craniata</taxon>
        <taxon>Vertebrata</taxon>
        <taxon>Euteleostomi</taxon>
        <taxon>Actinopterygii</taxon>
        <taxon>Neopterygii</taxon>
        <taxon>Teleostei</taxon>
        <taxon>Anguilliformes</taxon>
        <taxon>Anguillidae</taxon>
        <taxon>Anguilla</taxon>
    </lineage>
</organism>
<dbReference type="AlphaFoldDB" id="A0A0E9QC75"/>
<sequence>MKGGCQTTMCHMYLNFDRKVYILQGFINWSRPALSHSP</sequence>
<dbReference type="EMBL" id="GBXM01094874">
    <property type="protein sequence ID" value="JAH13703.1"/>
    <property type="molecule type" value="Transcribed_RNA"/>
</dbReference>